<dbReference type="Proteomes" id="UP001497516">
    <property type="component" value="Chromosome 1"/>
</dbReference>
<dbReference type="EMBL" id="OZ034813">
    <property type="protein sequence ID" value="CAL1355010.1"/>
    <property type="molecule type" value="Genomic_DNA"/>
</dbReference>
<gene>
    <name evidence="1" type="ORF">LTRI10_LOCUS2790</name>
</gene>
<keyword evidence="2" id="KW-1185">Reference proteome</keyword>
<name>A0AAV2CGZ0_9ROSI</name>
<sequence>MGDEVVDLLVLASLLESWETLKISLTNSVKDGIINMEIVKSGVLNEEMWKILQGASSSSTQSDILAVDSRKVEEVKREARSKEARVEGFCLKFRNERRKGKRDENSDNDGANIVDDFNLVNEEDAVNLTTQETSWVVDSGNSRDVQERIFIILHTR</sequence>
<protein>
    <submittedName>
        <fullName evidence="1">Uncharacterized protein</fullName>
    </submittedName>
</protein>
<dbReference type="AlphaFoldDB" id="A0AAV2CGZ0"/>
<proteinExistence type="predicted"/>
<reference evidence="1 2" key="1">
    <citation type="submission" date="2024-04" db="EMBL/GenBank/DDBJ databases">
        <authorList>
            <person name="Fracassetti M."/>
        </authorList>
    </citation>
    <scope>NUCLEOTIDE SEQUENCE [LARGE SCALE GENOMIC DNA]</scope>
</reference>
<evidence type="ECO:0000313" key="2">
    <source>
        <dbReference type="Proteomes" id="UP001497516"/>
    </source>
</evidence>
<evidence type="ECO:0000313" key="1">
    <source>
        <dbReference type="EMBL" id="CAL1355010.1"/>
    </source>
</evidence>
<accession>A0AAV2CGZ0</accession>
<organism evidence="1 2">
    <name type="scientific">Linum trigynum</name>
    <dbReference type="NCBI Taxonomy" id="586398"/>
    <lineage>
        <taxon>Eukaryota</taxon>
        <taxon>Viridiplantae</taxon>
        <taxon>Streptophyta</taxon>
        <taxon>Embryophyta</taxon>
        <taxon>Tracheophyta</taxon>
        <taxon>Spermatophyta</taxon>
        <taxon>Magnoliopsida</taxon>
        <taxon>eudicotyledons</taxon>
        <taxon>Gunneridae</taxon>
        <taxon>Pentapetalae</taxon>
        <taxon>rosids</taxon>
        <taxon>fabids</taxon>
        <taxon>Malpighiales</taxon>
        <taxon>Linaceae</taxon>
        <taxon>Linum</taxon>
    </lineage>
</organism>